<comment type="caution">
    <text evidence="2">The sequence shown here is derived from an EMBL/GenBank/DDBJ whole genome shotgun (WGS) entry which is preliminary data.</text>
</comment>
<reference evidence="2 3" key="1">
    <citation type="submission" date="2023-02" db="EMBL/GenBank/DDBJ databases">
        <title>LHISI_Scaffold_Assembly.</title>
        <authorList>
            <person name="Stuart O.P."/>
            <person name="Cleave R."/>
            <person name="Magrath M.J.L."/>
            <person name="Mikheyev A.S."/>
        </authorList>
    </citation>
    <scope>NUCLEOTIDE SEQUENCE [LARGE SCALE GENOMIC DNA]</scope>
    <source>
        <strain evidence="2">Daus_M_001</strain>
        <tissue evidence="2">Leg muscle</tissue>
    </source>
</reference>
<dbReference type="PANTHER" id="PTHR45749:SF21">
    <property type="entry name" value="DUF4371 DOMAIN-CONTAINING PROTEIN"/>
    <property type="match status" value="1"/>
</dbReference>
<sequence>MINKRDPAHGQALAIACVKEGSFQPIDLRLPVKDGRKFRPEWYKTFTWLEYSPVNNKAYCFVCRAYYQPETKTKADDSFTLSGFSKWKKAVGVFEKRQKGSSHMSNNVKLASALCESLVFCGRQSIELRDYEKYADSKNKGTFLELMELRSKDSNLTKQFYVEGFYRAEKTDGETLANLLKNVLVSLKLDINNLRAQWYDGASNMTGPYKGVAARILEENPTAMHIHCSAHVLNLCIVACCTEAVRSLLDKFEATLSALQEISQTDPNRDGQANALLKHGRQCDLRSCEIFEGQHAFRTEGYLTQLFNHFTEVAEKCGFRSAELPRKGKIPAKIGGGSKAPFVIVQQFYKVTILNPVIDILEQEIEARLQENSLDVLNH</sequence>
<dbReference type="SMART" id="SM00597">
    <property type="entry name" value="ZnF_TTF"/>
    <property type="match status" value="1"/>
</dbReference>
<organism evidence="2 3">
    <name type="scientific">Dryococelus australis</name>
    <dbReference type="NCBI Taxonomy" id="614101"/>
    <lineage>
        <taxon>Eukaryota</taxon>
        <taxon>Metazoa</taxon>
        <taxon>Ecdysozoa</taxon>
        <taxon>Arthropoda</taxon>
        <taxon>Hexapoda</taxon>
        <taxon>Insecta</taxon>
        <taxon>Pterygota</taxon>
        <taxon>Neoptera</taxon>
        <taxon>Polyneoptera</taxon>
        <taxon>Phasmatodea</taxon>
        <taxon>Verophasmatodea</taxon>
        <taxon>Anareolatae</taxon>
        <taxon>Phasmatidae</taxon>
        <taxon>Eurycanthinae</taxon>
        <taxon>Dryococelus</taxon>
    </lineage>
</organism>
<feature type="domain" description="TTF-type" evidence="1">
    <location>
        <begin position="34"/>
        <end position="133"/>
    </location>
</feature>
<evidence type="ECO:0000313" key="2">
    <source>
        <dbReference type="EMBL" id="KAJ8894575.1"/>
    </source>
</evidence>
<dbReference type="PROSITE" id="PS51257">
    <property type="entry name" value="PROKAR_LIPOPROTEIN"/>
    <property type="match status" value="1"/>
</dbReference>
<dbReference type="Proteomes" id="UP001159363">
    <property type="component" value="Chromosome 2"/>
</dbReference>
<dbReference type="EMBL" id="JARBHB010000002">
    <property type="protein sequence ID" value="KAJ8894575.1"/>
    <property type="molecule type" value="Genomic_DNA"/>
</dbReference>
<gene>
    <name evidence="2" type="ORF">PR048_007238</name>
</gene>
<protein>
    <recommendedName>
        <fullName evidence="1">TTF-type domain-containing protein</fullName>
    </recommendedName>
</protein>
<keyword evidence="3" id="KW-1185">Reference proteome</keyword>
<accession>A0ABQ9ID19</accession>
<dbReference type="InterPro" id="IPR006580">
    <property type="entry name" value="Znf_TTF"/>
</dbReference>
<proteinExistence type="predicted"/>
<evidence type="ECO:0000313" key="3">
    <source>
        <dbReference type="Proteomes" id="UP001159363"/>
    </source>
</evidence>
<name>A0ABQ9ID19_9NEOP</name>
<dbReference type="PANTHER" id="PTHR45749">
    <property type="match status" value="1"/>
</dbReference>
<evidence type="ECO:0000259" key="1">
    <source>
        <dbReference type="SMART" id="SM00597"/>
    </source>
</evidence>